<keyword evidence="2 4" id="KW-0689">Ribosomal protein</keyword>
<keyword evidence="4" id="KW-0699">rRNA-binding</keyword>
<dbReference type="EMBL" id="JACNJD010000309">
    <property type="protein sequence ID" value="MBC8178746.1"/>
    <property type="molecule type" value="Genomic_DNA"/>
</dbReference>
<reference evidence="8 9" key="1">
    <citation type="submission" date="2020-08" db="EMBL/GenBank/DDBJ databases">
        <title>Bridging the membrane lipid divide: bacteria of the FCB group superphylum have the potential to synthesize archaeal ether lipids.</title>
        <authorList>
            <person name="Villanueva L."/>
            <person name="Von Meijenfeldt F.A.B."/>
            <person name="Westbye A.B."/>
            <person name="Yadav S."/>
            <person name="Hopmans E.C."/>
            <person name="Dutilh B.E."/>
            <person name="Sinninghe Damste J.S."/>
        </authorList>
    </citation>
    <scope>NUCLEOTIDE SEQUENCE [LARGE SCALE GENOMIC DNA]</scope>
    <source>
        <strain evidence="8">NIOZ-UU27</strain>
    </source>
</reference>
<dbReference type="NCBIfam" id="TIGR01071">
    <property type="entry name" value="rplO_bact"/>
    <property type="match status" value="1"/>
</dbReference>
<evidence type="ECO:0000313" key="9">
    <source>
        <dbReference type="Proteomes" id="UP000650524"/>
    </source>
</evidence>
<dbReference type="PROSITE" id="PS00475">
    <property type="entry name" value="RIBOSOMAL_L15"/>
    <property type="match status" value="1"/>
</dbReference>
<dbReference type="InterPro" id="IPR005749">
    <property type="entry name" value="Ribosomal_uL15_bac-type"/>
</dbReference>
<dbReference type="Gene3D" id="3.100.10.10">
    <property type="match status" value="1"/>
</dbReference>
<organism evidence="8 9">
    <name type="scientific">Candidatus Desulfacyla euxinica</name>
    <dbReference type="NCBI Taxonomy" id="2841693"/>
    <lineage>
        <taxon>Bacteria</taxon>
        <taxon>Deltaproteobacteria</taxon>
        <taxon>Candidatus Desulfacyla</taxon>
    </lineage>
</organism>
<dbReference type="GO" id="GO:0022625">
    <property type="term" value="C:cytosolic large ribosomal subunit"/>
    <property type="evidence" value="ECO:0007669"/>
    <property type="project" value="TreeGrafter"/>
</dbReference>
<comment type="caution">
    <text evidence="8">The sequence shown here is derived from an EMBL/GenBank/DDBJ whole genome shotgun (WGS) entry which is preliminary data.</text>
</comment>
<protein>
    <recommendedName>
        <fullName evidence="4">Large ribosomal subunit protein uL15</fullName>
    </recommendedName>
</protein>
<dbReference type="Pfam" id="PF00828">
    <property type="entry name" value="Ribosomal_L27A"/>
    <property type="match status" value="1"/>
</dbReference>
<comment type="function">
    <text evidence="4">Binds to the 23S rRNA.</text>
</comment>
<evidence type="ECO:0000256" key="6">
    <source>
        <dbReference type="SAM" id="MobiDB-lite"/>
    </source>
</evidence>
<dbReference type="GO" id="GO:0003735">
    <property type="term" value="F:structural constituent of ribosome"/>
    <property type="evidence" value="ECO:0007669"/>
    <property type="project" value="InterPro"/>
</dbReference>
<dbReference type="InterPro" id="IPR021131">
    <property type="entry name" value="Ribosomal_uL15/eL18"/>
</dbReference>
<dbReference type="InterPro" id="IPR001196">
    <property type="entry name" value="Ribosomal_uL15_CS"/>
</dbReference>
<comment type="similarity">
    <text evidence="1 4 5">Belongs to the universal ribosomal protein uL15 family.</text>
</comment>
<evidence type="ECO:0000256" key="1">
    <source>
        <dbReference type="ARBA" id="ARBA00007320"/>
    </source>
</evidence>
<evidence type="ECO:0000259" key="7">
    <source>
        <dbReference type="Pfam" id="PF00828"/>
    </source>
</evidence>
<evidence type="ECO:0000256" key="5">
    <source>
        <dbReference type="RuleBase" id="RU003888"/>
    </source>
</evidence>
<keyword evidence="3 4" id="KW-0687">Ribonucleoprotein</keyword>
<feature type="compositionally biased region" description="Gly residues" evidence="6">
    <location>
        <begin position="42"/>
        <end position="52"/>
    </location>
</feature>
<evidence type="ECO:0000256" key="3">
    <source>
        <dbReference type="ARBA" id="ARBA00023274"/>
    </source>
</evidence>
<dbReference type="InterPro" id="IPR030878">
    <property type="entry name" value="Ribosomal_uL15"/>
</dbReference>
<dbReference type="InterPro" id="IPR036227">
    <property type="entry name" value="Ribosomal_uL15/eL18_sf"/>
</dbReference>
<feature type="compositionally biased region" description="Basic residues" evidence="6">
    <location>
        <begin position="30"/>
        <end position="39"/>
    </location>
</feature>
<dbReference type="SUPFAM" id="SSF52080">
    <property type="entry name" value="Ribosomal proteins L15p and L18e"/>
    <property type="match status" value="1"/>
</dbReference>
<gene>
    <name evidence="4 8" type="primary">rplO</name>
    <name evidence="8" type="ORF">H8E19_15180</name>
</gene>
<feature type="region of interest" description="Disordered" evidence="6">
    <location>
        <begin position="1"/>
        <end position="58"/>
    </location>
</feature>
<accession>A0A8J6TA49</accession>
<evidence type="ECO:0000256" key="2">
    <source>
        <dbReference type="ARBA" id="ARBA00022980"/>
    </source>
</evidence>
<dbReference type="HAMAP" id="MF_01341">
    <property type="entry name" value="Ribosomal_uL15"/>
    <property type="match status" value="1"/>
</dbReference>
<keyword evidence="4" id="KW-0694">RNA-binding</keyword>
<dbReference type="GO" id="GO:0019843">
    <property type="term" value="F:rRNA binding"/>
    <property type="evidence" value="ECO:0007669"/>
    <property type="project" value="UniProtKB-UniRule"/>
</dbReference>
<dbReference type="AlphaFoldDB" id="A0A8J6TA49"/>
<dbReference type="GO" id="GO:0006412">
    <property type="term" value="P:translation"/>
    <property type="evidence" value="ECO:0007669"/>
    <property type="project" value="UniProtKB-UniRule"/>
</dbReference>
<proteinExistence type="inferred from homology"/>
<evidence type="ECO:0000256" key="4">
    <source>
        <dbReference type="HAMAP-Rule" id="MF_01341"/>
    </source>
</evidence>
<dbReference type="PANTHER" id="PTHR12934:SF11">
    <property type="entry name" value="LARGE RIBOSOMAL SUBUNIT PROTEIN UL15M"/>
    <property type="match status" value="1"/>
</dbReference>
<sequence length="146" mass="16067">MKINELSPAEGSRKKRKRVGRGPGSGHGKTCCRGHKGQRSRSGGGVRPGFEGGQMPLHRRLPKRGFTNIFRKEYNILNVEDLNRFEPDALLDAEAFKQAGLIKKIMDGIKLLGTGEITRPVVVRIHKVSKTAKEKIEAAGGKVELI</sequence>
<dbReference type="PANTHER" id="PTHR12934">
    <property type="entry name" value="50S RIBOSOMAL PROTEIN L15"/>
    <property type="match status" value="1"/>
</dbReference>
<comment type="subunit">
    <text evidence="4">Part of the 50S ribosomal subunit.</text>
</comment>
<feature type="domain" description="Large ribosomal subunit protein uL15/eL18" evidence="7">
    <location>
        <begin position="77"/>
        <end position="144"/>
    </location>
</feature>
<evidence type="ECO:0000313" key="8">
    <source>
        <dbReference type="EMBL" id="MBC8178746.1"/>
    </source>
</evidence>
<name>A0A8J6TA49_9DELT</name>
<dbReference type="Proteomes" id="UP000650524">
    <property type="component" value="Unassembled WGS sequence"/>
</dbReference>